<protein>
    <submittedName>
        <fullName evidence="1">Uncharacterized protein</fullName>
    </submittedName>
</protein>
<dbReference type="Proteomes" id="UP001140513">
    <property type="component" value="Unassembled WGS sequence"/>
</dbReference>
<name>A0A9W9CFP1_9PLEO</name>
<dbReference type="PANTHER" id="PTHR33099">
    <property type="entry name" value="FE2OG DIOXYGENASE DOMAIN-CONTAINING PROTEIN"/>
    <property type="match status" value="1"/>
</dbReference>
<accession>A0A9W9CFP1</accession>
<dbReference type="RefSeq" id="XP_056076024.1">
    <property type="nucleotide sequence ID" value="XM_056209202.1"/>
</dbReference>
<dbReference type="GeneID" id="80903908"/>
<dbReference type="EMBL" id="JAPEUX010000001">
    <property type="protein sequence ID" value="KAJ4359822.1"/>
    <property type="molecule type" value="Genomic_DNA"/>
</dbReference>
<sequence length="812" mass="93854">MDAQRHDRRVHNALLSALSSVQAKAFATRGTFSAKDSSLDLGFTVRDIGEIKLPLEPDDAAWDKLKEKGQSTIHATWEIDAAEVSFVKQPLWNAWLDRMMSTVKKSFGVADDDVVIAEPYKLLVYEKDSQVEPGQGFAKPTGSFATLTVSLRSYYQGANVHISHIDHKKTFSTDKYSWDRYQWLAWYADAVQEMKPVVFGVRLVLTYILRFTNLPPTHLVYDERDEKIVQERVKRVLERWTGKPTMLWYVLKQKYPNHFVSQASLQDDDVLHFQILKAACQSLGYTILLGQLVRDYWEDSDDEEWNSHEDEQWVKHIVDANDIPYCSKLELVQSEIVQKYPLCTEPNEDSWTDISPGLYEEMQSSERHPAITFLKQQALQSRKHGVQALDPDLQSVIQALLDDFNEYGRANHVFPIPKSMFLTDEELETIALFVLKVGWNELFRDACRIILNRSGFNAARTPKLTDKLGLRMYVLADVDHANCLLGMCTKYTDIIEICEKLMHSYHAAEADLKTFPAPVSVDCEYWRQLWYRVTISKWSWPLWEEDFQAMKHFPRLLNAGQVVGDPSVTSEAYSSMQRYLKSKHGIPGSEILQIWKSFSRLHKQMPIDQAQNHYFAFLDAVHEASKGRFGIVIGMDDIEKLIQLGSELGTHAVTKLKTLVHPECYNRSLHRTLAFVRAARDHECWHHYLADMLCSTVDHLFYYKKTSRWNPVSETDVRCVPPFKRISFFQPSPTIAEIKFLVRTVQELRLDTIWSRLQCKLSFLAELDLEEFADITTEEELTQMKEDRKDEVKRSSFGFTTPTITDVTLSII</sequence>
<dbReference type="AlphaFoldDB" id="A0A9W9CFP1"/>
<dbReference type="PANTHER" id="PTHR33099:SF7">
    <property type="entry name" value="MYND-TYPE DOMAIN-CONTAINING PROTEIN"/>
    <property type="match status" value="1"/>
</dbReference>
<comment type="caution">
    <text evidence="1">The sequence shown here is derived from an EMBL/GenBank/DDBJ whole genome shotgun (WGS) entry which is preliminary data.</text>
</comment>
<proteinExistence type="predicted"/>
<organism evidence="1 2">
    <name type="scientific">Didymosphaeria variabile</name>
    <dbReference type="NCBI Taxonomy" id="1932322"/>
    <lineage>
        <taxon>Eukaryota</taxon>
        <taxon>Fungi</taxon>
        <taxon>Dikarya</taxon>
        <taxon>Ascomycota</taxon>
        <taxon>Pezizomycotina</taxon>
        <taxon>Dothideomycetes</taxon>
        <taxon>Pleosporomycetidae</taxon>
        <taxon>Pleosporales</taxon>
        <taxon>Massarineae</taxon>
        <taxon>Didymosphaeriaceae</taxon>
        <taxon>Didymosphaeria</taxon>
    </lineage>
</organism>
<reference evidence="1" key="1">
    <citation type="submission" date="2022-10" db="EMBL/GenBank/DDBJ databases">
        <title>Tapping the CABI collections for fungal endophytes: first genome assemblies for Collariella, Neodidymelliopsis, Ascochyta clinopodiicola, Didymella pomorum, Didymosphaeria variabile, Neocosmospora piperis and Neocucurbitaria cava.</title>
        <authorList>
            <person name="Hill R."/>
        </authorList>
    </citation>
    <scope>NUCLEOTIDE SEQUENCE</scope>
    <source>
        <strain evidence="1">IMI 356815</strain>
    </source>
</reference>
<gene>
    <name evidence="1" type="ORF">N0V89_000378</name>
</gene>
<evidence type="ECO:0000313" key="1">
    <source>
        <dbReference type="EMBL" id="KAJ4359822.1"/>
    </source>
</evidence>
<keyword evidence="2" id="KW-1185">Reference proteome</keyword>
<dbReference type="OrthoDB" id="27483at2759"/>
<evidence type="ECO:0000313" key="2">
    <source>
        <dbReference type="Proteomes" id="UP001140513"/>
    </source>
</evidence>